<keyword evidence="2" id="KW-0058">Aromatic hydrocarbons catabolism</keyword>
<evidence type="ECO:0000313" key="5">
    <source>
        <dbReference type="EMBL" id="MBZ5708868.1"/>
    </source>
</evidence>
<dbReference type="Pfam" id="PF06441">
    <property type="entry name" value="EHN"/>
    <property type="match status" value="1"/>
</dbReference>
<dbReference type="PRINTS" id="PR00412">
    <property type="entry name" value="EPOXHYDRLASE"/>
</dbReference>
<dbReference type="SUPFAM" id="SSF53474">
    <property type="entry name" value="alpha/beta-Hydrolases"/>
    <property type="match status" value="1"/>
</dbReference>
<comment type="similarity">
    <text evidence="1">Belongs to the peptidase S33 family.</text>
</comment>
<gene>
    <name evidence="5" type="ORF">K7C98_06340</name>
</gene>
<dbReference type="InterPro" id="IPR010497">
    <property type="entry name" value="Epoxide_hydro_N"/>
</dbReference>
<name>A0ABS7TKV7_9BACT</name>
<dbReference type="EMBL" id="JAIRAU010000002">
    <property type="protein sequence ID" value="MBZ5708868.1"/>
    <property type="molecule type" value="Genomic_DNA"/>
</dbReference>
<comment type="caution">
    <text evidence="5">The sequence shown here is derived from an EMBL/GenBank/DDBJ whole genome shotgun (WGS) entry which is preliminary data.</text>
</comment>
<accession>A0ABS7TKV7</accession>
<evidence type="ECO:0000256" key="2">
    <source>
        <dbReference type="ARBA" id="ARBA00022797"/>
    </source>
</evidence>
<keyword evidence="6" id="KW-1185">Reference proteome</keyword>
<proteinExistence type="inferred from homology"/>
<feature type="domain" description="Epoxide hydrolase N-terminal" evidence="4">
    <location>
        <begin position="6"/>
        <end position="109"/>
    </location>
</feature>
<dbReference type="InterPro" id="IPR016292">
    <property type="entry name" value="Epoxide_hydrolase"/>
</dbReference>
<protein>
    <submittedName>
        <fullName evidence="5">Epoxide hydrolase</fullName>
    </submittedName>
</protein>
<dbReference type="InterPro" id="IPR000639">
    <property type="entry name" value="Epox_hydrolase-like"/>
</dbReference>
<evidence type="ECO:0000256" key="1">
    <source>
        <dbReference type="ARBA" id="ARBA00010088"/>
    </source>
</evidence>
<dbReference type="PIRSF" id="PIRSF001112">
    <property type="entry name" value="Epoxide_hydrolase"/>
    <property type="match status" value="1"/>
</dbReference>
<dbReference type="InterPro" id="IPR029058">
    <property type="entry name" value="AB_hydrolase_fold"/>
</dbReference>
<dbReference type="RefSeq" id="WP_224190648.1">
    <property type="nucleotide sequence ID" value="NZ_JAIRAU010000002.1"/>
</dbReference>
<dbReference type="PANTHER" id="PTHR21661:SF35">
    <property type="entry name" value="EPOXIDE HYDROLASE"/>
    <property type="match status" value="1"/>
</dbReference>
<evidence type="ECO:0000256" key="3">
    <source>
        <dbReference type="ARBA" id="ARBA00022801"/>
    </source>
</evidence>
<evidence type="ECO:0000259" key="4">
    <source>
        <dbReference type="Pfam" id="PF06441"/>
    </source>
</evidence>
<dbReference type="GO" id="GO:0016787">
    <property type="term" value="F:hydrolase activity"/>
    <property type="evidence" value="ECO:0007669"/>
    <property type="project" value="UniProtKB-KW"/>
</dbReference>
<dbReference type="PANTHER" id="PTHR21661">
    <property type="entry name" value="EPOXIDE HYDROLASE 1-RELATED"/>
    <property type="match status" value="1"/>
</dbReference>
<dbReference type="Proteomes" id="UP001139031">
    <property type="component" value="Unassembled WGS sequence"/>
</dbReference>
<reference evidence="5" key="1">
    <citation type="submission" date="2021-08" db="EMBL/GenBank/DDBJ databases">
        <authorList>
            <person name="Stevens D.C."/>
        </authorList>
    </citation>
    <scope>NUCLEOTIDE SEQUENCE</scope>
    <source>
        <strain evidence="5">DSM 53165</strain>
    </source>
</reference>
<sequence>MQTIDVQPFTVAVPEAALTDLRRRLAQTRFTDALADAGPDWGVEPAALRALVAHWQRFDWRAAEAAINAFPAFRAQIGGIGLHFVHARGRAPRRLPLVLTNGWPSCFTELLPLVPLLTEPVDGVGFDVVIPSLPGYGFSDRPSRSGMNITRIAALWAELMAELGYPRFFAHGSDMGAGVVERLRADHPERVLGIHMVNVFWGYPRPPAPTPAEAAYLERGPQWQQREGAYAALHATRPHTIAAGLNDSPAGLAAWIGEKFAAWSERPPSLDALCTILTIYWVTETIASSQRLYRETFADAGAMAPPPRRGPPVAVAIFPGDILPAPRAWGERWFELARWTEMPRGGHFPGLEAPELLAADIRAFAAGLVA</sequence>
<evidence type="ECO:0000313" key="6">
    <source>
        <dbReference type="Proteomes" id="UP001139031"/>
    </source>
</evidence>
<dbReference type="Gene3D" id="3.40.50.1820">
    <property type="entry name" value="alpha/beta hydrolase"/>
    <property type="match status" value="1"/>
</dbReference>
<organism evidence="5 6">
    <name type="scientific">Nannocystis pusilla</name>
    <dbReference type="NCBI Taxonomy" id="889268"/>
    <lineage>
        <taxon>Bacteria</taxon>
        <taxon>Pseudomonadati</taxon>
        <taxon>Myxococcota</taxon>
        <taxon>Polyangia</taxon>
        <taxon>Nannocystales</taxon>
        <taxon>Nannocystaceae</taxon>
        <taxon>Nannocystis</taxon>
    </lineage>
</organism>
<keyword evidence="3 5" id="KW-0378">Hydrolase</keyword>